<dbReference type="AlphaFoldDB" id="A0A1W2ALA9"/>
<dbReference type="Proteomes" id="UP000192393">
    <property type="component" value="Unassembled WGS sequence"/>
</dbReference>
<gene>
    <name evidence="2" type="ORF">SAMN06296427_104260</name>
</gene>
<dbReference type="EMBL" id="FWXS01000004">
    <property type="protein sequence ID" value="SMC61330.1"/>
    <property type="molecule type" value="Genomic_DNA"/>
</dbReference>
<dbReference type="Gene3D" id="3.90.550.10">
    <property type="entry name" value="Spore Coat Polysaccharide Biosynthesis Protein SpsA, Chain A"/>
    <property type="match status" value="1"/>
</dbReference>
<dbReference type="PANTHER" id="PTHR22916:SF3">
    <property type="entry name" value="UDP-GLCNAC:BETAGAL BETA-1,3-N-ACETYLGLUCOSAMINYLTRANSFERASE-LIKE PROTEIN 1"/>
    <property type="match status" value="1"/>
</dbReference>
<dbReference type="GO" id="GO:0016758">
    <property type="term" value="F:hexosyltransferase activity"/>
    <property type="evidence" value="ECO:0007669"/>
    <property type="project" value="UniProtKB-ARBA"/>
</dbReference>
<evidence type="ECO:0000259" key="1">
    <source>
        <dbReference type="Pfam" id="PF00535"/>
    </source>
</evidence>
<evidence type="ECO:0000313" key="2">
    <source>
        <dbReference type="EMBL" id="SMC61330.1"/>
    </source>
</evidence>
<dbReference type="InterPro" id="IPR029044">
    <property type="entry name" value="Nucleotide-diphossugar_trans"/>
</dbReference>
<organism evidence="2 3">
    <name type="scientific">Moheibacter sediminis</name>
    <dbReference type="NCBI Taxonomy" id="1434700"/>
    <lineage>
        <taxon>Bacteria</taxon>
        <taxon>Pseudomonadati</taxon>
        <taxon>Bacteroidota</taxon>
        <taxon>Flavobacteriia</taxon>
        <taxon>Flavobacteriales</taxon>
        <taxon>Weeksellaceae</taxon>
        <taxon>Moheibacter</taxon>
    </lineage>
</organism>
<name>A0A1W2ALA9_9FLAO</name>
<dbReference type="CDD" id="cd00761">
    <property type="entry name" value="Glyco_tranf_GTA_type"/>
    <property type="match status" value="1"/>
</dbReference>
<protein>
    <submittedName>
        <fullName evidence="2">Glycosyl transferase family 2</fullName>
    </submittedName>
</protein>
<dbReference type="SUPFAM" id="SSF53448">
    <property type="entry name" value="Nucleotide-diphospho-sugar transferases"/>
    <property type="match status" value="1"/>
</dbReference>
<dbReference type="STRING" id="1434700.SAMN06296427_104260"/>
<proteinExistence type="predicted"/>
<reference evidence="3" key="1">
    <citation type="submission" date="2017-04" db="EMBL/GenBank/DDBJ databases">
        <authorList>
            <person name="Varghese N."/>
            <person name="Submissions S."/>
        </authorList>
    </citation>
    <scope>NUCLEOTIDE SEQUENCE [LARGE SCALE GENOMIC DNA]</scope>
    <source>
        <strain evidence="3">CGMCC 1.12708</strain>
    </source>
</reference>
<dbReference type="OrthoDB" id="635429at2"/>
<dbReference type="PANTHER" id="PTHR22916">
    <property type="entry name" value="GLYCOSYLTRANSFERASE"/>
    <property type="match status" value="1"/>
</dbReference>
<dbReference type="RefSeq" id="WP_084017170.1">
    <property type="nucleotide sequence ID" value="NZ_FWXS01000004.1"/>
</dbReference>
<sequence>MNENLPLFSILIAHYNNWDYFQDCYKSILSQTYKNYEIVIVDDFSTDDSYNQLVGLAQKDSKITLVRNHVNKGVGFTKKKCIDLSKGEICGFLDPDDALIPTALEEVMNMYKLHDKNGVVYSKMMLCDKNLNPDKPFSRAKKITNGDKWFFNIDTNVAHFFTFKKAEYYKTLGIDEALRSAEDQDLYLKLYEVTNFYFIDKCLYLYRLHSDGISQASQKLAAKDYFKQVLRDAFERRNITVLNGHYVAELDNAQLYSAVVINHNKLSSKLLRKIRTFLS</sequence>
<evidence type="ECO:0000313" key="3">
    <source>
        <dbReference type="Proteomes" id="UP000192393"/>
    </source>
</evidence>
<dbReference type="InterPro" id="IPR001173">
    <property type="entry name" value="Glyco_trans_2-like"/>
</dbReference>
<accession>A0A1W2ALA9</accession>
<keyword evidence="3" id="KW-1185">Reference proteome</keyword>
<dbReference type="Pfam" id="PF00535">
    <property type="entry name" value="Glycos_transf_2"/>
    <property type="match status" value="1"/>
</dbReference>
<feature type="domain" description="Glycosyltransferase 2-like" evidence="1">
    <location>
        <begin position="9"/>
        <end position="165"/>
    </location>
</feature>
<keyword evidence="2" id="KW-0808">Transferase</keyword>